<dbReference type="EMBL" id="SRID01000021">
    <property type="protein sequence ID" value="TGB16980.1"/>
    <property type="molecule type" value="Genomic_DNA"/>
</dbReference>
<reference evidence="3 4" key="1">
    <citation type="submission" date="2019-03" db="EMBL/GenBank/DDBJ databases">
        <authorList>
            <person name="Gonzalez-Pimentel J.L."/>
        </authorList>
    </citation>
    <scope>NUCLEOTIDE SEQUENCE [LARGE SCALE GENOMIC DNA]</scope>
    <source>
        <strain evidence="3 4">JCM 31289</strain>
    </source>
</reference>
<keyword evidence="2" id="KW-0812">Transmembrane</keyword>
<keyword evidence="2" id="KW-0472">Membrane</keyword>
<organism evidence="3 4">
    <name type="scientific">Streptomyces palmae</name>
    <dbReference type="NCBI Taxonomy" id="1701085"/>
    <lineage>
        <taxon>Bacteria</taxon>
        <taxon>Bacillati</taxon>
        <taxon>Actinomycetota</taxon>
        <taxon>Actinomycetes</taxon>
        <taxon>Kitasatosporales</taxon>
        <taxon>Streptomycetaceae</taxon>
        <taxon>Streptomyces</taxon>
    </lineage>
</organism>
<gene>
    <name evidence="3" type="ORF">E4099_04200</name>
</gene>
<dbReference type="AlphaFoldDB" id="A0A4Z0HEI5"/>
<name>A0A4Z0HEI5_9ACTN</name>
<dbReference type="OrthoDB" id="4350291at2"/>
<feature type="transmembrane region" description="Helical" evidence="2">
    <location>
        <begin position="341"/>
        <end position="358"/>
    </location>
</feature>
<protein>
    <recommendedName>
        <fullName evidence="5">Integral membrane protein</fullName>
    </recommendedName>
</protein>
<keyword evidence="4" id="KW-1185">Reference proteome</keyword>
<feature type="region of interest" description="Disordered" evidence="1">
    <location>
        <begin position="388"/>
        <end position="417"/>
    </location>
</feature>
<evidence type="ECO:0000256" key="1">
    <source>
        <dbReference type="SAM" id="MobiDB-lite"/>
    </source>
</evidence>
<comment type="caution">
    <text evidence="3">The sequence shown here is derived from an EMBL/GenBank/DDBJ whole genome shotgun (WGS) entry which is preliminary data.</text>
</comment>
<evidence type="ECO:0008006" key="5">
    <source>
        <dbReference type="Google" id="ProtNLM"/>
    </source>
</evidence>
<sequence>MAVTILLAPLSVVAAWVDSEISDTDRYVETVAPIAREPAVRKALVDRLADRVVRNDDAKEIASALAEALRRSGAPPAMVHQAGSLSEVLESGATTSHTQGSVAEVVVSDQFAQEWADANRRNHTAVARVLTGKDSSVVEGHGGAITLDLGPVLEEVKKRLVDAGFQGAARMPYVDRSVVLVKTGNLDRAQRLLRVLALLGPWLPLAVVLLGALAVWTLPAHRIALMTAGAGVGAMMVALLVALGVLRRTLLDSVPRDALPRDAAAVVYDTCVRFLSGSTRAVLLIAAAVVVAGYLVGPGRGARALRRTAHRGTEAAGRALARAGLRPRGPGDWLAGHRRQAAGAVGVLTVLTLLQWTYPTPGSVALVLGAAVAALAALAVLAAAGSTAGEPVAPRPGAIESPPDRPTAPSAGAAGEG</sequence>
<feature type="transmembrane region" description="Helical" evidence="2">
    <location>
        <begin position="364"/>
        <end position="385"/>
    </location>
</feature>
<evidence type="ECO:0000313" key="4">
    <source>
        <dbReference type="Proteomes" id="UP000297948"/>
    </source>
</evidence>
<keyword evidence="2" id="KW-1133">Transmembrane helix</keyword>
<feature type="transmembrane region" description="Helical" evidence="2">
    <location>
        <begin position="192"/>
        <end position="216"/>
    </location>
</feature>
<feature type="non-terminal residue" evidence="3">
    <location>
        <position position="417"/>
    </location>
</feature>
<proteinExistence type="predicted"/>
<evidence type="ECO:0000256" key="2">
    <source>
        <dbReference type="SAM" id="Phobius"/>
    </source>
</evidence>
<evidence type="ECO:0000313" key="3">
    <source>
        <dbReference type="EMBL" id="TGB16980.1"/>
    </source>
</evidence>
<feature type="transmembrane region" description="Helical" evidence="2">
    <location>
        <begin position="278"/>
        <end position="297"/>
    </location>
</feature>
<dbReference type="RefSeq" id="WP_135337554.1">
    <property type="nucleotide sequence ID" value="NZ_SRID01000021.1"/>
</dbReference>
<accession>A0A4Z0HEI5</accession>
<feature type="transmembrane region" description="Helical" evidence="2">
    <location>
        <begin position="223"/>
        <end position="246"/>
    </location>
</feature>
<dbReference type="Proteomes" id="UP000297948">
    <property type="component" value="Unassembled WGS sequence"/>
</dbReference>